<dbReference type="InterPro" id="IPR009057">
    <property type="entry name" value="Homeodomain-like_sf"/>
</dbReference>
<dbReference type="PANTHER" id="PTHR30055">
    <property type="entry name" value="HTH-TYPE TRANSCRIPTIONAL REGULATOR RUTR"/>
    <property type="match status" value="1"/>
</dbReference>
<dbReference type="PROSITE" id="PS50977">
    <property type="entry name" value="HTH_TETR_2"/>
    <property type="match status" value="1"/>
</dbReference>
<evidence type="ECO:0000256" key="4">
    <source>
        <dbReference type="PROSITE-ProRule" id="PRU00335"/>
    </source>
</evidence>
<keyword evidence="1" id="KW-0805">Transcription regulation</keyword>
<keyword evidence="3" id="KW-0804">Transcription</keyword>
<dbReference type="InterPro" id="IPR001647">
    <property type="entry name" value="HTH_TetR"/>
</dbReference>
<feature type="DNA-binding region" description="H-T-H motif" evidence="4">
    <location>
        <begin position="28"/>
        <end position="47"/>
    </location>
</feature>
<evidence type="ECO:0000256" key="1">
    <source>
        <dbReference type="ARBA" id="ARBA00023015"/>
    </source>
</evidence>
<protein>
    <submittedName>
        <fullName evidence="6">TetR/AcrR family transcriptional regulator</fullName>
    </submittedName>
</protein>
<dbReference type="EMBL" id="JBHTAJ010000045">
    <property type="protein sequence ID" value="MFC7182327.1"/>
    <property type="molecule type" value="Genomic_DNA"/>
</dbReference>
<evidence type="ECO:0000259" key="5">
    <source>
        <dbReference type="PROSITE" id="PS50977"/>
    </source>
</evidence>
<dbReference type="SUPFAM" id="SSF46689">
    <property type="entry name" value="Homeodomain-like"/>
    <property type="match status" value="1"/>
</dbReference>
<evidence type="ECO:0000313" key="7">
    <source>
        <dbReference type="Proteomes" id="UP001596435"/>
    </source>
</evidence>
<comment type="caution">
    <text evidence="6">The sequence shown here is derived from an EMBL/GenBank/DDBJ whole genome shotgun (WGS) entry which is preliminary data.</text>
</comment>
<keyword evidence="7" id="KW-1185">Reference proteome</keyword>
<keyword evidence="2 4" id="KW-0238">DNA-binding</keyword>
<proteinExistence type="predicted"/>
<sequence length="215" mass="22514">MNDEGSLRERLIDAGVDLVTAEGTASLGLREIARRAGVSHGAPRRHFPTHHSLLAAIARRGFADLGARFTAATGAPAPARDRLQALARVYVGYALEQRGMFELMYRHDLLDSGPHPSAGPRLRDSTVPLFERIVALVAECTAARHDGQAAGAPAVTAAALWANLHGVAQLWTWGSLQLVLGAPESAGDPGHGPTTGPLDTLVTAVLDAHLGPVAP</sequence>
<dbReference type="InterPro" id="IPR050109">
    <property type="entry name" value="HTH-type_TetR-like_transc_reg"/>
</dbReference>
<organism evidence="6 7">
    <name type="scientific">Kitasatospora paranensis</name>
    <dbReference type="NCBI Taxonomy" id="258053"/>
    <lineage>
        <taxon>Bacteria</taxon>
        <taxon>Bacillati</taxon>
        <taxon>Actinomycetota</taxon>
        <taxon>Actinomycetes</taxon>
        <taxon>Kitasatosporales</taxon>
        <taxon>Streptomycetaceae</taxon>
        <taxon>Kitasatospora</taxon>
    </lineage>
</organism>
<dbReference type="Pfam" id="PF00440">
    <property type="entry name" value="TetR_N"/>
    <property type="match status" value="1"/>
</dbReference>
<dbReference type="SUPFAM" id="SSF48498">
    <property type="entry name" value="Tetracyclin repressor-like, C-terminal domain"/>
    <property type="match status" value="1"/>
</dbReference>
<accession>A0ABW2G287</accession>
<evidence type="ECO:0000313" key="6">
    <source>
        <dbReference type="EMBL" id="MFC7182327.1"/>
    </source>
</evidence>
<gene>
    <name evidence="6" type="ORF">ACFQMG_22530</name>
</gene>
<dbReference type="Pfam" id="PF13305">
    <property type="entry name" value="TetR_C_33"/>
    <property type="match status" value="1"/>
</dbReference>
<evidence type="ECO:0000256" key="3">
    <source>
        <dbReference type="ARBA" id="ARBA00023163"/>
    </source>
</evidence>
<dbReference type="Proteomes" id="UP001596435">
    <property type="component" value="Unassembled WGS sequence"/>
</dbReference>
<feature type="domain" description="HTH tetR-type" evidence="5">
    <location>
        <begin position="5"/>
        <end position="65"/>
    </location>
</feature>
<name>A0ABW2G287_9ACTN</name>
<dbReference type="InterPro" id="IPR025996">
    <property type="entry name" value="MT1864/Rv1816-like_C"/>
</dbReference>
<reference evidence="7" key="1">
    <citation type="journal article" date="2019" name="Int. J. Syst. Evol. Microbiol.">
        <title>The Global Catalogue of Microorganisms (GCM) 10K type strain sequencing project: providing services to taxonomists for standard genome sequencing and annotation.</title>
        <authorList>
            <consortium name="The Broad Institute Genomics Platform"/>
            <consortium name="The Broad Institute Genome Sequencing Center for Infectious Disease"/>
            <person name="Wu L."/>
            <person name="Ma J."/>
        </authorList>
    </citation>
    <scope>NUCLEOTIDE SEQUENCE [LARGE SCALE GENOMIC DNA]</scope>
    <source>
        <strain evidence="7">CGMCC 1.12859</strain>
    </source>
</reference>
<dbReference type="Gene3D" id="1.10.357.10">
    <property type="entry name" value="Tetracycline Repressor, domain 2"/>
    <property type="match status" value="1"/>
</dbReference>
<dbReference type="RefSeq" id="WP_345708594.1">
    <property type="nucleotide sequence ID" value="NZ_BAABKV010000001.1"/>
</dbReference>
<dbReference type="InterPro" id="IPR036271">
    <property type="entry name" value="Tet_transcr_reg_TetR-rel_C_sf"/>
</dbReference>
<evidence type="ECO:0000256" key="2">
    <source>
        <dbReference type="ARBA" id="ARBA00023125"/>
    </source>
</evidence>
<dbReference type="PANTHER" id="PTHR30055:SF220">
    <property type="entry name" value="TETR-FAMILY REGULATORY PROTEIN"/>
    <property type="match status" value="1"/>
</dbReference>